<geneLocation type="chloroplast" evidence="1"/>
<keyword evidence="1" id="KW-0150">Chloroplast</keyword>
<dbReference type="EMBL" id="AY228468">
    <property type="protein sequence ID" value="ABP35410.1"/>
    <property type="molecule type" value="Genomic_DNA"/>
</dbReference>
<organism evidence="1">
    <name type="scientific">Pinus koraiensis</name>
    <name type="common">Korean pine</name>
    <dbReference type="NCBI Taxonomy" id="88728"/>
    <lineage>
        <taxon>Eukaryota</taxon>
        <taxon>Viridiplantae</taxon>
        <taxon>Streptophyta</taxon>
        <taxon>Embryophyta</taxon>
        <taxon>Tracheophyta</taxon>
        <taxon>Spermatophyta</taxon>
        <taxon>Pinopsida</taxon>
        <taxon>Pinidae</taxon>
        <taxon>Conifers I</taxon>
        <taxon>Pinales</taxon>
        <taxon>Pinaceae</taxon>
        <taxon>Pinus</taxon>
        <taxon>Pinus subgen. Strobus</taxon>
    </lineage>
</organism>
<sequence length="57" mass="6991">MKSQMIWQFIPLEQVYILLNDSSQSWLISYSNHILRFARVTWYIYHMVIDPDMSMIH</sequence>
<dbReference type="AlphaFoldDB" id="A4QM72"/>
<accession>A4QM72</accession>
<protein>
    <submittedName>
        <fullName evidence="1">ORF57d</fullName>
    </submittedName>
</protein>
<proteinExistence type="predicted"/>
<name>A4QM72_PINKO</name>
<reference evidence="1" key="1">
    <citation type="submission" date="2007-04" db="EMBL/GenBank/DDBJ databases">
        <authorList>
            <person name="Noh E.W."/>
            <person name="Lee J.S."/>
            <person name="Choi Y.I."/>
            <person name="Han M.S."/>
            <person name="Yi Y.S."/>
            <person name="Han S.U."/>
        </authorList>
    </citation>
    <scope>NUCLEOTIDE SEQUENCE</scope>
</reference>
<keyword evidence="1" id="KW-0934">Plastid</keyword>
<evidence type="ECO:0000313" key="1">
    <source>
        <dbReference type="EMBL" id="ABP35410.1"/>
    </source>
</evidence>